<proteinExistence type="inferred from homology"/>
<keyword evidence="4 8" id="KW-0812">Transmembrane</keyword>
<dbReference type="GO" id="GO:0015744">
    <property type="term" value="P:succinate transport"/>
    <property type="evidence" value="ECO:0007669"/>
    <property type="project" value="TreeGrafter"/>
</dbReference>
<evidence type="ECO:0000256" key="7">
    <source>
        <dbReference type="ARBA" id="ARBA00034125"/>
    </source>
</evidence>
<dbReference type="AlphaFoldDB" id="A0A0S6U277"/>
<dbReference type="PANTHER" id="PTHR34390">
    <property type="entry name" value="UPF0442 PROTEIN YJJB-RELATED"/>
    <property type="match status" value="1"/>
</dbReference>
<gene>
    <name evidence="10" type="ORF">CBO05C_0620</name>
</gene>
<dbReference type="GO" id="GO:0005886">
    <property type="term" value="C:plasma membrane"/>
    <property type="evidence" value="ECO:0007669"/>
    <property type="project" value="UniProtKB-SubCell"/>
</dbReference>
<accession>A0A0S6U277</accession>
<evidence type="ECO:0000256" key="8">
    <source>
        <dbReference type="SAM" id="Phobius"/>
    </source>
</evidence>
<evidence type="ECO:0000256" key="5">
    <source>
        <dbReference type="ARBA" id="ARBA00022989"/>
    </source>
</evidence>
<evidence type="ECO:0000256" key="2">
    <source>
        <dbReference type="ARBA" id="ARBA00022475"/>
    </source>
</evidence>
<dbReference type="RefSeq" id="WP_030033359.1">
    <property type="nucleotide sequence ID" value="NZ_DF384213.1"/>
</dbReference>
<sequence length="147" mass="16298">MVIKQIILAFFGSVFPVVLFNIDRKKIIWTGFAGSIGWTAYLIVYNYIYSPVMASFVGAFMVGLYSEFMARKLKTPAMQFSIPGIFPLVPGITAYYAINSIVEQNYSLAYSKGFQTVAVGGAIAFGIMLSSTTVRFITKITQTKRVK</sequence>
<name>A0A0S6U277_CLOBO</name>
<evidence type="ECO:0000256" key="3">
    <source>
        <dbReference type="ARBA" id="ARBA00022519"/>
    </source>
</evidence>
<feature type="transmembrane region" description="Helical" evidence="8">
    <location>
        <begin position="51"/>
        <end position="68"/>
    </location>
</feature>
<evidence type="ECO:0000259" key="9">
    <source>
        <dbReference type="Pfam" id="PF12821"/>
    </source>
</evidence>
<evidence type="ECO:0000256" key="4">
    <source>
        <dbReference type="ARBA" id="ARBA00022692"/>
    </source>
</evidence>
<evidence type="ECO:0000256" key="6">
    <source>
        <dbReference type="ARBA" id="ARBA00023136"/>
    </source>
</evidence>
<dbReference type="InterPro" id="IPR024528">
    <property type="entry name" value="ThrE_2"/>
</dbReference>
<keyword evidence="2" id="KW-1003">Cell membrane</keyword>
<dbReference type="InterPro" id="IPR050539">
    <property type="entry name" value="ThrE_Dicarb/AminoAcid_Exp"/>
</dbReference>
<feature type="transmembrane region" description="Helical" evidence="8">
    <location>
        <begin position="80"/>
        <end position="98"/>
    </location>
</feature>
<evidence type="ECO:0000313" key="10">
    <source>
        <dbReference type="EMBL" id="GAE00930.1"/>
    </source>
</evidence>
<dbReference type="Pfam" id="PF12821">
    <property type="entry name" value="ThrE_2"/>
    <property type="match status" value="1"/>
</dbReference>
<comment type="subcellular location">
    <subcellularLocation>
        <location evidence="1">Cell membrane</location>
        <topology evidence="1">Multi-pass membrane protein</topology>
    </subcellularLocation>
</comment>
<protein>
    <recommendedName>
        <fullName evidence="9">Threonine/Serine exporter ThrE domain-containing protein</fullName>
    </recommendedName>
</protein>
<keyword evidence="3" id="KW-0997">Cell inner membrane</keyword>
<feature type="transmembrane region" description="Helical" evidence="8">
    <location>
        <begin position="118"/>
        <end position="137"/>
    </location>
</feature>
<dbReference type="PANTHER" id="PTHR34390:SF1">
    <property type="entry name" value="SUCCINATE TRANSPORTER SUBUNIT YJJB-RELATED"/>
    <property type="match status" value="1"/>
</dbReference>
<feature type="transmembrane region" description="Helical" evidence="8">
    <location>
        <begin position="27"/>
        <end position="45"/>
    </location>
</feature>
<evidence type="ECO:0000256" key="1">
    <source>
        <dbReference type="ARBA" id="ARBA00004651"/>
    </source>
</evidence>
<feature type="transmembrane region" description="Helical" evidence="8">
    <location>
        <begin position="6"/>
        <end position="22"/>
    </location>
</feature>
<organism evidence="10">
    <name type="scientific">Clostridium botulinum B str. Osaka05</name>
    <dbReference type="NCBI Taxonomy" id="1407017"/>
    <lineage>
        <taxon>Bacteria</taxon>
        <taxon>Bacillati</taxon>
        <taxon>Bacillota</taxon>
        <taxon>Clostridia</taxon>
        <taxon>Eubacteriales</taxon>
        <taxon>Clostridiaceae</taxon>
        <taxon>Clostridium</taxon>
    </lineage>
</organism>
<comment type="similarity">
    <text evidence="7">Belongs to the ThrE exporter (TC 2.A.79) family.</text>
</comment>
<dbReference type="EMBL" id="DF384213">
    <property type="protein sequence ID" value="GAE00930.1"/>
    <property type="molecule type" value="Genomic_DNA"/>
</dbReference>
<reference evidence="10" key="1">
    <citation type="submission" date="2013-10" db="EMBL/GenBank/DDBJ databases">
        <title>Draft genome sequence of Clostridium botulinum type B strain Osaka05.</title>
        <authorList>
            <person name="Sakaguchi Y."/>
            <person name="Hosomi K."/>
            <person name="Uchiyama J."/>
            <person name="Ogura Y."/>
            <person name="Sakaguchi M."/>
            <person name="Kohda T."/>
            <person name="Mukamoto M."/>
            <person name="Misawa N."/>
            <person name="Matsuzaki S."/>
            <person name="Hayashi T."/>
            <person name="Kozaki S."/>
        </authorList>
    </citation>
    <scope>NUCLEOTIDE SEQUENCE</scope>
    <source>
        <strain evidence="10">Osaka05</strain>
    </source>
</reference>
<keyword evidence="6 8" id="KW-0472">Membrane</keyword>
<keyword evidence="5 8" id="KW-1133">Transmembrane helix</keyword>
<dbReference type="HOGENOM" id="CLU_117642_0_0_9"/>
<feature type="domain" description="Threonine/Serine exporter ThrE" evidence="9">
    <location>
        <begin position="5"/>
        <end position="132"/>
    </location>
</feature>
<dbReference type="Proteomes" id="UP000054164">
    <property type="component" value="Unassembled WGS sequence"/>
</dbReference>